<name>F0XLQ3_GROCL</name>
<feature type="compositionally biased region" description="Low complexity" evidence="1">
    <location>
        <begin position="131"/>
        <end position="146"/>
    </location>
</feature>
<dbReference type="GO" id="GO:0003735">
    <property type="term" value="F:structural constituent of ribosome"/>
    <property type="evidence" value="ECO:0007669"/>
    <property type="project" value="TreeGrafter"/>
</dbReference>
<dbReference type="GeneID" id="25979863"/>
<accession>F0XLQ3</accession>
<evidence type="ECO:0000256" key="1">
    <source>
        <dbReference type="SAM" id="MobiDB-lite"/>
    </source>
</evidence>
<feature type="region of interest" description="Disordered" evidence="1">
    <location>
        <begin position="130"/>
        <end position="156"/>
    </location>
</feature>
<dbReference type="HOGENOM" id="CLU_089054_0_0_1"/>
<dbReference type="FunCoup" id="F0XLQ3">
    <property type="interactions" value="110"/>
</dbReference>
<dbReference type="OrthoDB" id="6021263at2759"/>
<dbReference type="STRING" id="655863.F0XLQ3"/>
<protein>
    <submittedName>
        <fullName evidence="2">60S ribosomal protein</fullName>
    </submittedName>
</protein>
<proteinExistence type="predicted"/>
<evidence type="ECO:0000313" key="3">
    <source>
        <dbReference type="Proteomes" id="UP000007796"/>
    </source>
</evidence>
<keyword evidence="2" id="KW-0689">Ribosomal protein</keyword>
<reference evidence="2 3" key="1">
    <citation type="journal article" date="2011" name="Proc. Natl. Acad. Sci. U.S.A.">
        <title>Genome and transcriptome analyses of the mountain pine beetle-fungal symbiont Grosmannia clavigera, a lodgepole pine pathogen.</title>
        <authorList>
            <person name="DiGuistini S."/>
            <person name="Wang Y."/>
            <person name="Liao N.Y."/>
            <person name="Taylor G."/>
            <person name="Tanguay P."/>
            <person name="Feau N."/>
            <person name="Henrissat B."/>
            <person name="Chan S.K."/>
            <person name="Hesse-Orce U."/>
            <person name="Alamouti S.M."/>
            <person name="Tsui C.K.M."/>
            <person name="Docking R.T."/>
            <person name="Levasseur A."/>
            <person name="Haridas S."/>
            <person name="Robertson G."/>
            <person name="Birol I."/>
            <person name="Holt R.A."/>
            <person name="Marra M.A."/>
            <person name="Hamelin R.C."/>
            <person name="Hirst M."/>
            <person name="Jones S.J.M."/>
            <person name="Bohlmann J."/>
            <person name="Breuil C."/>
        </authorList>
    </citation>
    <scope>NUCLEOTIDE SEQUENCE [LARGE SCALE GENOMIC DNA]</scope>
    <source>
        <strain evidence="3">kw1407 / UAMH 11150</strain>
    </source>
</reference>
<dbReference type="Proteomes" id="UP000007796">
    <property type="component" value="Unassembled WGS sequence"/>
</dbReference>
<dbReference type="PANTHER" id="PTHR28266">
    <property type="entry name" value="54S RIBOSOMAL PROTEIN L20, MITOCHONDRIAL"/>
    <property type="match status" value="1"/>
</dbReference>
<keyword evidence="2" id="KW-0687">Ribonucleoprotein</keyword>
<dbReference type="InterPro" id="IPR024388">
    <property type="entry name" value="Ribosomal_mL58"/>
</dbReference>
<dbReference type="Pfam" id="PF12824">
    <property type="entry name" value="MRP-L20"/>
    <property type="match status" value="1"/>
</dbReference>
<dbReference type="InParanoid" id="F0XLQ3"/>
<evidence type="ECO:0000313" key="2">
    <source>
        <dbReference type="EMBL" id="EFX01488.1"/>
    </source>
</evidence>
<sequence>MASATAAAAAAATSAPRTRTCSLLVSSFPLSASSSTVSSSFFFLSSTIPAARRHQSTANRTKRALNIPPHASFLGKTPDASSASVIGTLGSSSATLIYNPPASAPSVYQTPFKFLPKTDPRRRANLMSLFSSSSSPASSTSSPTAPVVKPRQLSADQQKYHLTEADVAEMRRLRTTDPLEWSVVRLARHFNCSPIFVMLVVRSSADHRAQIKERVDAARDRWGPIRTKARAERLKRRELLYNGEL</sequence>
<dbReference type="EMBL" id="GL629794">
    <property type="protein sequence ID" value="EFX01488.1"/>
    <property type="molecule type" value="Genomic_DNA"/>
</dbReference>
<keyword evidence="3" id="KW-1185">Reference proteome</keyword>
<dbReference type="GO" id="GO:0005762">
    <property type="term" value="C:mitochondrial large ribosomal subunit"/>
    <property type="evidence" value="ECO:0007669"/>
    <property type="project" value="TreeGrafter"/>
</dbReference>
<organism evidence="3">
    <name type="scientific">Grosmannia clavigera (strain kw1407 / UAMH 11150)</name>
    <name type="common">Blue stain fungus</name>
    <name type="synonym">Graphiocladiella clavigera</name>
    <dbReference type="NCBI Taxonomy" id="655863"/>
    <lineage>
        <taxon>Eukaryota</taxon>
        <taxon>Fungi</taxon>
        <taxon>Dikarya</taxon>
        <taxon>Ascomycota</taxon>
        <taxon>Pezizomycotina</taxon>
        <taxon>Sordariomycetes</taxon>
        <taxon>Sordariomycetidae</taxon>
        <taxon>Ophiostomatales</taxon>
        <taxon>Ophiostomataceae</taxon>
        <taxon>Leptographium</taxon>
    </lineage>
</organism>
<dbReference type="eggNOG" id="ENOG502S0A4">
    <property type="taxonomic scope" value="Eukaryota"/>
</dbReference>
<dbReference type="AlphaFoldDB" id="F0XLQ3"/>
<gene>
    <name evidence="2" type="ORF">CMQ_6430</name>
</gene>
<dbReference type="RefSeq" id="XP_014170970.1">
    <property type="nucleotide sequence ID" value="XM_014315495.1"/>
</dbReference>
<dbReference type="PANTHER" id="PTHR28266:SF1">
    <property type="entry name" value="LARGE RIBOSOMAL SUBUNIT PROTEIN ML58"/>
    <property type="match status" value="1"/>
</dbReference>